<dbReference type="InterPro" id="IPR055342">
    <property type="entry name" value="MreC_beta-barrel_core"/>
</dbReference>
<sequence length="336" mass="37854">MSYLIRNKKSKYAIYVFVCCGVLGCWSIPKEISESLQGGFVALYSRVFPKPELSSSQHSVLDVENLLLKEYITTLKQKFLSKEVSQQQPPLFSEILSPYFQNLIEGRVIYRDPAHWASSCWVDVGKDKGVKKNSPVLSGKVLVGLVDYVGEKQSRVRLITDEGMKPSVIAMRGNIQIWWIQQKINELSCLLEWLPHNYILEKDKYEKLSQLRELSESIQSEGDNQESLRGTLSGVGGPLWKQETMVLRGEGFCFEEGKTLCPEDILVTTGLDGVFPPGLPVAKVSKVIPPRDGACAFNIKAEPLESQISTLSHLFILPPMEFNPNDRPDIFGLLWE</sequence>
<name>A0AA40PRR4_9CHLA</name>
<keyword evidence="3" id="KW-0133">Cell shape</keyword>
<evidence type="ECO:0000256" key="3">
    <source>
        <dbReference type="ARBA" id="ARBA00022960"/>
    </source>
</evidence>
<dbReference type="EMBL" id="LFRH01000001">
    <property type="protein sequence ID" value="KTF29071.1"/>
    <property type="molecule type" value="Genomic_DNA"/>
</dbReference>
<dbReference type="PANTHER" id="PTHR34138:SF1">
    <property type="entry name" value="CELL SHAPE-DETERMINING PROTEIN MREC"/>
    <property type="match status" value="1"/>
</dbReference>
<dbReference type="InterPro" id="IPR042177">
    <property type="entry name" value="Cell/Rod_1"/>
</dbReference>
<keyword evidence="5" id="KW-0472">Membrane</keyword>
<dbReference type="Gene3D" id="2.40.10.340">
    <property type="entry name" value="Rod shape-determining protein MreC, domain 1"/>
    <property type="match status" value="1"/>
</dbReference>
<dbReference type="GeneID" id="99718345"/>
<keyword evidence="5" id="KW-1133">Transmembrane helix</keyword>
<dbReference type="AlphaFoldDB" id="A0AA40PRR4"/>
<protein>
    <recommendedName>
        <fullName evidence="2">Cell shape-determining protein MreC</fullName>
    </recommendedName>
    <alternativeName>
        <fullName evidence="4">Cell shape protein MreC</fullName>
    </alternativeName>
</protein>
<reference evidence="7 8" key="1">
    <citation type="submission" date="2015-06" db="EMBL/GenBank/DDBJ databases">
        <title>More than comparative genomics: Whole genome sequencing reveals elusive C. pecorum plasmid and re-evaluates genetic differences and phylogenetic relationships between C. pecorum from pig, cattle, sheep and koala hosts.</title>
        <authorList>
            <person name="Jelocnik M."/>
            <person name="Bachmann N.L."/>
            <person name="Kaltenboeck B."/>
            <person name="Waugh C."/>
            <person name="Woolford L."/>
            <person name="Speight N."/>
            <person name="Gillett A."/>
            <person name="Higgins D."/>
            <person name="Flanagan C."/>
            <person name="Myers G."/>
            <person name="Timms P."/>
            <person name="Polkinghorne A."/>
        </authorList>
    </citation>
    <scope>NUCLEOTIDE SEQUENCE [LARGE SCALE GENOMIC DNA]</scope>
    <source>
        <strain evidence="7 8">L1</strain>
    </source>
</reference>
<dbReference type="InterPro" id="IPR007221">
    <property type="entry name" value="MreC"/>
</dbReference>
<accession>A0AA40PRR4</accession>
<evidence type="ECO:0000256" key="4">
    <source>
        <dbReference type="ARBA" id="ARBA00032089"/>
    </source>
</evidence>
<proteinExistence type="inferred from homology"/>
<dbReference type="NCBIfam" id="NF011450">
    <property type="entry name" value="PRK14872.1"/>
    <property type="match status" value="1"/>
</dbReference>
<dbReference type="GO" id="GO:0005886">
    <property type="term" value="C:plasma membrane"/>
    <property type="evidence" value="ECO:0007669"/>
    <property type="project" value="TreeGrafter"/>
</dbReference>
<dbReference type="PANTHER" id="PTHR34138">
    <property type="entry name" value="CELL SHAPE-DETERMINING PROTEIN MREC"/>
    <property type="match status" value="1"/>
</dbReference>
<evidence type="ECO:0000256" key="1">
    <source>
        <dbReference type="ARBA" id="ARBA00009369"/>
    </source>
</evidence>
<dbReference type="PROSITE" id="PS51257">
    <property type="entry name" value="PROKAR_LIPOPROTEIN"/>
    <property type="match status" value="1"/>
</dbReference>
<dbReference type="Gene3D" id="2.40.10.350">
    <property type="entry name" value="Rod shape-determining protein MreC, domain 2"/>
    <property type="match status" value="1"/>
</dbReference>
<dbReference type="Proteomes" id="UP000054301">
    <property type="component" value="Unassembled WGS sequence"/>
</dbReference>
<feature type="domain" description="Rod shape-determining protein MreC beta-barrel core" evidence="6">
    <location>
        <begin position="108"/>
        <end position="317"/>
    </location>
</feature>
<evidence type="ECO:0000256" key="2">
    <source>
        <dbReference type="ARBA" id="ARBA00013855"/>
    </source>
</evidence>
<dbReference type="Pfam" id="PF04085">
    <property type="entry name" value="MreC"/>
    <property type="match status" value="1"/>
</dbReference>
<feature type="transmembrane region" description="Helical" evidence="5">
    <location>
        <begin position="12"/>
        <end position="29"/>
    </location>
</feature>
<comment type="caution">
    <text evidence="7">The sequence shown here is derived from an EMBL/GenBank/DDBJ whole genome shotgun (WGS) entry which is preliminary data.</text>
</comment>
<evidence type="ECO:0000313" key="8">
    <source>
        <dbReference type="Proteomes" id="UP000054301"/>
    </source>
</evidence>
<comment type="similarity">
    <text evidence="1">Belongs to the MreC family.</text>
</comment>
<dbReference type="RefSeq" id="WP_021756282.1">
    <property type="nucleotide sequence ID" value="NZ_CP080401.1"/>
</dbReference>
<gene>
    <name evidence="7" type="ORF">cpL1_0282</name>
</gene>
<dbReference type="GO" id="GO:0008360">
    <property type="term" value="P:regulation of cell shape"/>
    <property type="evidence" value="ECO:0007669"/>
    <property type="project" value="UniProtKB-KW"/>
</dbReference>
<evidence type="ECO:0000259" key="6">
    <source>
        <dbReference type="Pfam" id="PF04085"/>
    </source>
</evidence>
<keyword evidence="5" id="KW-0812">Transmembrane</keyword>
<dbReference type="InterPro" id="IPR042175">
    <property type="entry name" value="Cell/Rod_MreC_2"/>
</dbReference>
<evidence type="ECO:0000313" key="7">
    <source>
        <dbReference type="EMBL" id="KTF29071.1"/>
    </source>
</evidence>
<evidence type="ECO:0000256" key="5">
    <source>
        <dbReference type="SAM" id="Phobius"/>
    </source>
</evidence>
<organism evidence="7 8">
    <name type="scientific">Chlamydia pecorum</name>
    <dbReference type="NCBI Taxonomy" id="85991"/>
    <lineage>
        <taxon>Bacteria</taxon>
        <taxon>Pseudomonadati</taxon>
        <taxon>Chlamydiota</taxon>
        <taxon>Chlamydiia</taxon>
        <taxon>Chlamydiales</taxon>
        <taxon>Chlamydiaceae</taxon>
        <taxon>Chlamydia/Chlamydophila group</taxon>
        <taxon>Chlamydia</taxon>
    </lineage>
</organism>